<accession>A0A2M4C8N3</accession>
<organism evidence="1">
    <name type="scientific">Anopheles marajoara</name>
    <dbReference type="NCBI Taxonomy" id="58244"/>
    <lineage>
        <taxon>Eukaryota</taxon>
        <taxon>Metazoa</taxon>
        <taxon>Ecdysozoa</taxon>
        <taxon>Arthropoda</taxon>
        <taxon>Hexapoda</taxon>
        <taxon>Insecta</taxon>
        <taxon>Pterygota</taxon>
        <taxon>Neoptera</taxon>
        <taxon>Endopterygota</taxon>
        <taxon>Diptera</taxon>
        <taxon>Nematocera</taxon>
        <taxon>Culicoidea</taxon>
        <taxon>Culicidae</taxon>
        <taxon>Anophelinae</taxon>
        <taxon>Anopheles</taxon>
    </lineage>
</organism>
<proteinExistence type="predicted"/>
<dbReference type="EMBL" id="GGFJ01012542">
    <property type="protein sequence ID" value="MBW61683.1"/>
    <property type="molecule type" value="Transcribed_RNA"/>
</dbReference>
<reference evidence="1" key="1">
    <citation type="submission" date="2018-01" db="EMBL/GenBank/DDBJ databases">
        <title>An insight into the sialome of Amazonian anophelines.</title>
        <authorList>
            <person name="Ribeiro J.M."/>
            <person name="Scarpassa V."/>
            <person name="Calvo E."/>
        </authorList>
    </citation>
    <scope>NUCLEOTIDE SEQUENCE</scope>
    <source>
        <tissue evidence="1">Salivary glands</tissue>
    </source>
</reference>
<protein>
    <submittedName>
        <fullName evidence="1">Putative secreted protein</fullName>
    </submittedName>
</protein>
<evidence type="ECO:0000313" key="1">
    <source>
        <dbReference type="EMBL" id="MBW61683.1"/>
    </source>
</evidence>
<dbReference type="AlphaFoldDB" id="A0A2M4C8N3"/>
<name>A0A2M4C8N3_9DIPT</name>
<sequence length="101" mass="11463">MWRSLVRGSSKPRERAPRALPMTFLMCSLSLSRAQCLVLCKEFSFAILPGRSTTHDWGGRTMWVISSKPRSRAAARWPSNGPVTFSLNRKHIHRPRISAVD</sequence>